<dbReference type="EMBL" id="JAUCMV010000004">
    <property type="protein sequence ID" value="KAK0407395.1"/>
    <property type="molecule type" value="Genomic_DNA"/>
</dbReference>
<organism evidence="3 4">
    <name type="scientific">Steinernema hermaphroditum</name>
    <dbReference type="NCBI Taxonomy" id="289476"/>
    <lineage>
        <taxon>Eukaryota</taxon>
        <taxon>Metazoa</taxon>
        <taxon>Ecdysozoa</taxon>
        <taxon>Nematoda</taxon>
        <taxon>Chromadorea</taxon>
        <taxon>Rhabditida</taxon>
        <taxon>Tylenchina</taxon>
        <taxon>Panagrolaimomorpha</taxon>
        <taxon>Strongyloidoidea</taxon>
        <taxon>Steinernematidae</taxon>
        <taxon>Steinernema</taxon>
    </lineage>
</organism>
<comment type="caution">
    <text evidence="3">The sequence shown here is derived from an EMBL/GenBank/DDBJ whole genome shotgun (WGS) entry which is preliminary data.</text>
</comment>
<feature type="compositionally biased region" description="Basic and acidic residues" evidence="1">
    <location>
        <begin position="58"/>
        <end position="74"/>
    </location>
</feature>
<evidence type="ECO:0000259" key="2">
    <source>
        <dbReference type="Pfam" id="PF10551"/>
    </source>
</evidence>
<gene>
    <name evidence="3" type="ORF">QR680_019175</name>
</gene>
<feature type="compositionally biased region" description="Acidic residues" evidence="1">
    <location>
        <begin position="370"/>
        <end position="380"/>
    </location>
</feature>
<feature type="region of interest" description="Disordered" evidence="1">
    <location>
        <begin position="22"/>
        <end position="75"/>
    </location>
</feature>
<reference evidence="3" key="1">
    <citation type="submission" date="2023-06" db="EMBL/GenBank/DDBJ databases">
        <title>Genomic analysis of the entomopathogenic nematode Steinernema hermaphroditum.</title>
        <authorList>
            <person name="Schwarz E.M."/>
            <person name="Heppert J.K."/>
            <person name="Baniya A."/>
            <person name="Schwartz H.T."/>
            <person name="Tan C.-H."/>
            <person name="Antoshechkin I."/>
            <person name="Sternberg P.W."/>
            <person name="Goodrich-Blair H."/>
            <person name="Dillman A.R."/>
        </authorList>
    </citation>
    <scope>NUCLEOTIDE SEQUENCE</scope>
    <source>
        <strain evidence="3">PS9179</strain>
        <tissue evidence="3">Whole animal</tissue>
    </source>
</reference>
<feature type="compositionally biased region" description="Polar residues" evidence="1">
    <location>
        <begin position="22"/>
        <end position="36"/>
    </location>
</feature>
<dbReference type="Proteomes" id="UP001175271">
    <property type="component" value="Unassembled WGS sequence"/>
</dbReference>
<sequence>MLFDVTNTVLVVVVCNDSSASAGTIRQTSPQSIRKNINSDHGVPTTARKKRERKKERAKKESAKKSAHMKESAKKSAQMKVSSVPLVYCVTNKKTKRLYKRLFEEVNAKLREAPKSCMSDFELAAFDAAREVWPNITVNLCHFHMAQSVFRRIQKCNDLLKRYQTVDEDRIIMKSLANLAFVPTRKVYEAFCALWDEASDMDPLFRSFFRTYIGKDSVPDELIPEFTAGCGADAFIRDQLLTERSRGVTYPPALWNLYERTLSGESRTNNSMEGWHSSIRRCFAGKPQMTTLLTRIKSEQEYAMQSLREFRINPSRGLRQRPQRYRYRLQNDHFMEIVSRWGEEDGNGCVEYLRRLALHSQSLHPSNTDPGEDCDDDAENAQDTSVEAT</sequence>
<feature type="region of interest" description="Disordered" evidence="1">
    <location>
        <begin position="363"/>
        <end position="389"/>
    </location>
</feature>
<protein>
    <recommendedName>
        <fullName evidence="2">MULE transposase domain-containing protein</fullName>
    </recommendedName>
</protein>
<feature type="compositionally biased region" description="Basic residues" evidence="1">
    <location>
        <begin position="47"/>
        <end position="57"/>
    </location>
</feature>
<evidence type="ECO:0000256" key="1">
    <source>
        <dbReference type="SAM" id="MobiDB-lite"/>
    </source>
</evidence>
<evidence type="ECO:0000313" key="4">
    <source>
        <dbReference type="Proteomes" id="UP001175271"/>
    </source>
</evidence>
<dbReference type="Pfam" id="PF10551">
    <property type="entry name" value="MULE"/>
    <property type="match status" value="1"/>
</dbReference>
<proteinExistence type="predicted"/>
<evidence type="ECO:0000313" key="3">
    <source>
        <dbReference type="EMBL" id="KAK0407395.1"/>
    </source>
</evidence>
<dbReference type="InterPro" id="IPR018289">
    <property type="entry name" value="MULE_transposase_dom"/>
</dbReference>
<keyword evidence="4" id="KW-1185">Reference proteome</keyword>
<name>A0AA39HK64_9BILA</name>
<dbReference type="AlphaFoldDB" id="A0AA39HK64"/>
<feature type="domain" description="MULE transposase" evidence="2">
    <location>
        <begin position="82"/>
        <end position="147"/>
    </location>
</feature>
<accession>A0AA39HK64</accession>